<dbReference type="Gene3D" id="2.160.20.10">
    <property type="entry name" value="Single-stranded right-handed beta-helix, Pectin lyase-like"/>
    <property type="match status" value="1"/>
</dbReference>
<dbReference type="NCBIfam" id="TIGR01901">
    <property type="entry name" value="adhes_NPXG"/>
    <property type="match status" value="1"/>
</dbReference>
<dbReference type="EMBL" id="CP010836">
    <property type="protein sequence ID" value="AJP72995.1"/>
    <property type="molecule type" value="Genomic_DNA"/>
</dbReference>
<evidence type="ECO:0000313" key="4">
    <source>
        <dbReference type="EMBL" id="AJP72995.1"/>
    </source>
</evidence>
<reference evidence="4 5" key="1">
    <citation type="journal article" date="2015" name="Int. J. Syst. Evol. Microbiol.">
        <title>Sphingomonas hengshuiensis sp. nov., isolated from lake wetland.</title>
        <authorList>
            <person name="Wei S."/>
            <person name="Wang T."/>
            <person name="Liu H."/>
            <person name="Zhang C."/>
            <person name="Guo J."/>
            <person name="Wang Q."/>
            <person name="Liang K."/>
            <person name="Zhang Z."/>
        </authorList>
    </citation>
    <scope>NUCLEOTIDE SEQUENCE [LARGE SCALE GENOMIC DNA]</scope>
    <source>
        <strain evidence="4 5">WHSC-8</strain>
    </source>
</reference>
<dbReference type="OrthoDB" id="1776524at2"/>
<dbReference type="InterPro" id="IPR041286">
    <property type="entry name" value="MBG_2"/>
</dbReference>
<reference evidence="4 5" key="2">
    <citation type="submission" date="2015-02" db="EMBL/GenBank/DDBJ databases">
        <title>The complete genome of Sphingomonas hengshuiensis sp. WHSC-8 isolated from soil of Hengshui Lake.</title>
        <authorList>
            <person name="Wei S."/>
            <person name="Guo J."/>
            <person name="Su C."/>
            <person name="Wu R."/>
            <person name="Zhang Z."/>
            <person name="Liang K."/>
            <person name="Li H."/>
            <person name="Wang T."/>
            <person name="Liu H."/>
            <person name="Zhang C."/>
            <person name="Li Z."/>
            <person name="Wang Q."/>
            <person name="Meng J."/>
        </authorList>
    </citation>
    <scope>NUCLEOTIDE SEQUENCE [LARGE SCALE GENOMIC DNA]</scope>
    <source>
        <strain evidence="4 5">WHSC-8</strain>
    </source>
</reference>
<evidence type="ECO:0000256" key="1">
    <source>
        <dbReference type="SAM" id="MobiDB-lite"/>
    </source>
</evidence>
<dbReference type="Proteomes" id="UP000032300">
    <property type="component" value="Chromosome"/>
</dbReference>
<protein>
    <recommendedName>
        <fullName evidence="3">Filamentous haemagglutinin FhaB/tRNA nuclease CdiA-like TPS domain-containing protein</fullName>
    </recommendedName>
</protein>
<evidence type="ECO:0000259" key="3">
    <source>
        <dbReference type="SMART" id="SM00912"/>
    </source>
</evidence>
<dbReference type="Pfam" id="PF05860">
    <property type="entry name" value="TPS"/>
    <property type="match status" value="1"/>
</dbReference>
<feature type="chain" id="PRO_5030722786" description="Filamentous haemagglutinin FhaB/tRNA nuclease CdiA-like TPS domain-containing protein" evidence="2">
    <location>
        <begin position="25"/>
        <end position="2925"/>
    </location>
</feature>
<dbReference type="KEGG" id="sphi:TS85_16130"/>
<dbReference type="Pfam" id="PF18676">
    <property type="entry name" value="MBG_2"/>
    <property type="match status" value="19"/>
</dbReference>
<accession>A0A7U4LG03</accession>
<feature type="region of interest" description="Disordered" evidence="1">
    <location>
        <begin position="2858"/>
        <end position="2895"/>
    </location>
</feature>
<gene>
    <name evidence="4" type="ORF">TS85_16130</name>
</gene>
<feature type="domain" description="Filamentous haemagglutinin FhaB/tRNA nuclease CdiA-like TPS" evidence="3">
    <location>
        <begin position="22"/>
        <end position="135"/>
    </location>
</feature>
<dbReference type="RefSeq" id="WP_044333636.1">
    <property type="nucleotide sequence ID" value="NZ_CP010836.1"/>
</dbReference>
<dbReference type="Pfam" id="PF07581">
    <property type="entry name" value="Glug"/>
    <property type="match status" value="3"/>
</dbReference>
<keyword evidence="2" id="KW-0732">Signal</keyword>
<sequence>MSRPLAVALLASTALMPAELRAQALPTGGQVAAGAAVINAPAPGAMTITQTSDRAVINWQDFSVGAGGRVDISQPGSHAALLNRVTGSATSTIAGQITANGLVYLVNPNGILITETGSVNAAGFVASTLGLSDDAFMKGEIVVTGVGGSVVNRGTITILKGGYAALLGGRVENSGLILAPLGTVALGAGTRVTLDLEGNGFLQVALPAANGGILMSGRIVADGGAIVLSAAQAVDAARSIVNLSGSIAATGVGTVGGTVVLTGGDITLAGASIDVSGTAGGGSVRIGGDATGGGTLAHADTLRVDAASTIRADATAGGDGGTIVLWSDSHTAFAGTISATGRTGGDAEVSSKGRLDYTGTTDLTGATFGTLLLDPYNLTISNGTSTTGGGFTANGNDSILNATTLSTALATANVTVSTGSSGTQDGTITVAAPISWSSGSTLTLSAANSIAVNADITAGGAGGVMLNWNTASGDLTFAQGASLSFTGSGGSLSVNGSAYTLLYSMAEVDAIDTTGLAGNYALARDLDASGTSYTQALVATADTSPFTGTLEGLGHTLSNLTIASTGDFAGLIGALSGTVRDIGMVGGTVSGRYQVGGLVGYNRSGTVRNAYATGTVGGTFYVGGLVGFNSSGTVSSVHATGAVSALGYLGGLVGYNNSGTVRDAYATGTVSGATYAGGLVGYNNSGTVGDAYATGTVSGPIYVGGLVGLNYRGSVNNAYATGAVSGSGGATGGLVGMNDAGGTISNSHATGAVSGGGDRIGGLLGDNNFGTVSNVYAVGAVTSTANYVGGLVGFNAGTVSNAYATGAASGVNHVGGLAGYVYGTLSNVYATGAVRGTGGRVGGVAGEAYGLLSNVYATGAVSGTNNQIGGILGANSARIANGYWDSQTTGQTAGIGRDSNSQAVTSLTTQQFQNGDASALGGAFSGGSAGLYPYLSSFFPNGVQAISGTATTASGAAASAAQVGLYAAGAALGSGTISTGANGYYYTIVPTGTLTGATTVLGTTLTLAGTSTASGIAYADGLTRDANGNLSGLSVVGGRQSFTTGLTTLTALSASAAAPFGASYANLASTLASTPTTITAGGGFAIDRAIASLVDLAIASNGALTLDASIDLGANALSLTTGSGAITQAAGTAITAGTLTGSAGSVALTNAGNAIATLDGFTAAGSFALTDSVALTLSGVITAQGAVTLATTDAFVNTRGSDAIAASQWTIYSATSGGNMFGALDSGNLAIWGTAAGATLSASGNRYVFAEAAGALTFTPSATNKTYGNALTIGTVEGANFTVAGYRPGVAGAYRADSAASAWSGTPVLASTGSAAAAVVKPGGYAITLSGVSGINGYTVDASATGVLTIDQRPVTVTADALSRLYGDANPALSYASTALGAGIALSGSLATNAVATSNVGGYAITRGTLSDAANGNYALTYVGADLSVAQRPVTVTADALSRLYGDANPALSYASTALGAGIALSGSLATNAVATSNVGGYAITRGTLSDAANGNYALTYVGADLSVAQRPVTVTADALSRLYGDANPALSYASTALGAGIALSGSLATNAVATSNVGGYAITRGTLSDAANGNYALTYVGADLSVAQRPVTVTADALSRLYGDANPALSYASTALGAGIALSGSLGTAAVATSNVGGYAITRGTLSDAANGNYALTYVGADLSVAQRPVTVTADALSRLYGDANPALSYASTALGAGIALSGSLATNAVATSNVGGYAITRGTLSDAANGNYALTYVGADLSVAQRPVTVTADALSRLYGDANPALSYASTALGAGIALSGSLGTAAVATSNVGGYAITRGTLSDAANGNYALTYVGADLSVAQRPVTVTADALSRLYGDANPALTYASTSLGAGIALSGSLGTAAVATSNVGGYAITRGTLSDAANANYALTYVGADLSVAQRPVTVTADALSRLYGDANPALTYASTSLGAGIALSGSLGTAAVATSNVGGYAITRGTLSDAANGNYALTYVGADLSVAQRPVTVTADALSRLYGDANPALTYASTSLGAGIALSGSLGTAAVATSNVGGYAITRRTLSDAANTNYALTYVGADLSVAQRPVTVTADALSRLYGDANPALSYASTALGAGIALSGSLATNAVATSNVGGYAITRGTLSDAANGNYALTYVGADLSVAQRPVTVTADALSRLYGDANPALTYASTSLGAGIALSGSLGTAAVATSNVGGYAITRRTLSDAANTNYALTYVGADLSVAQRPVTVTADALSRLYGDANPALTYASTALGAGIALSGSLGTAAVATSNVGGYAITRGTLSDAANANYALTYVGADLSVGQRPVTVTADALSRLYGDANPALSYASTSLGAGIALSGSLATNAVATSNVGGYAITRGTLSDAANGNYALTYVGADLSVAQRPVTVTADALSRLYGDANPALSYASTALGAGIALSGSLATNAVATSNVGGYAITRGTLSDAANGNYALTYVGADMTVAQRPVTVTADALSRLYGDANPALSYASTSLGAGIALSGSLGTAAVATSNVGGYAITRGTLSDAANGNYALTYVGADLSVGQRPVTVTADALSRLYGDANPALSYASTSLGAGIALSGSLGTVAVATSNVGGYAITRGTLSDAANANYALTYVGADLSVAQRPVTVTADALSRLYGDANPALSYASTSLGAGIALSGSLATNAVATSNVGSYAITRGTLSDAANANYALTYVGADLSVGQRPVTVTADALSRLYGDANPALTYAIDGLVNGDMLTGALATGATVASGIGGYAIGQGSVAASDNYAVRYVGAILTITPRALAIVADDKTRPFGATDPALTYRIGARGLVNGDSLTGALATSATSTSAPGLYAIVQGTLAASPNYAIDYTPGTFALTAAVPDVGGSTPPTPQVAPPSGLGSSVARDGFAADTAPESDDSTLRDESLNFKWTIGSEVCPSDHGCGPVPAAGKQ</sequence>
<evidence type="ECO:0000313" key="5">
    <source>
        <dbReference type="Proteomes" id="UP000032300"/>
    </source>
</evidence>
<evidence type="ECO:0000256" key="2">
    <source>
        <dbReference type="SAM" id="SignalP"/>
    </source>
</evidence>
<dbReference type="SUPFAM" id="SSF51126">
    <property type="entry name" value="Pectin lyase-like"/>
    <property type="match status" value="1"/>
</dbReference>
<dbReference type="Gene3D" id="3.30.160.710">
    <property type="match status" value="1"/>
</dbReference>
<proteinExistence type="predicted"/>
<dbReference type="InterPro" id="IPR011050">
    <property type="entry name" value="Pectin_lyase_fold/virulence"/>
</dbReference>
<feature type="signal peptide" evidence="2">
    <location>
        <begin position="1"/>
        <end position="24"/>
    </location>
</feature>
<dbReference type="SMART" id="SM00912">
    <property type="entry name" value="Haemagg_act"/>
    <property type="match status" value="1"/>
</dbReference>
<keyword evidence="5" id="KW-1185">Reference proteome</keyword>
<dbReference type="Gene3D" id="2.160.20.110">
    <property type="match status" value="2"/>
</dbReference>
<name>A0A7U4LG03_9SPHN</name>
<dbReference type="InterPro" id="IPR011493">
    <property type="entry name" value="GLUG"/>
</dbReference>
<organism evidence="4 5">
    <name type="scientific">Sphingomonas hengshuiensis</name>
    <dbReference type="NCBI Taxonomy" id="1609977"/>
    <lineage>
        <taxon>Bacteria</taxon>
        <taxon>Pseudomonadati</taxon>
        <taxon>Pseudomonadota</taxon>
        <taxon>Alphaproteobacteria</taxon>
        <taxon>Sphingomonadales</taxon>
        <taxon>Sphingomonadaceae</taxon>
        <taxon>Sphingomonas</taxon>
    </lineage>
</organism>
<dbReference type="InterPro" id="IPR012334">
    <property type="entry name" value="Pectin_lyas_fold"/>
</dbReference>
<dbReference type="InterPro" id="IPR008638">
    <property type="entry name" value="FhaB/CdiA-like_TPS"/>
</dbReference>